<keyword evidence="4" id="KW-1185">Reference proteome</keyword>
<protein>
    <recommendedName>
        <fullName evidence="2">CUB domain-containing protein</fullName>
    </recommendedName>
</protein>
<reference evidence="3 4" key="1">
    <citation type="submission" date="2022-12" db="EMBL/GenBank/DDBJ databases">
        <title>Chromosome-level genome assembly of true bugs.</title>
        <authorList>
            <person name="Ma L."/>
            <person name="Li H."/>
        </authorList>
    </citation>
    <scope>NUCLEOTIDE SEQUENCE [LARGE SCALE GENOMIC DNA]</scope>
    <source>
        <strain evidence="3">Lab_2022b</strain>
    </source>
</reference>
<accession>A0AAW1CX66</accession>
<name>A0AAW1CX66_9HEMI</name>
<gene>
    <name evidence="3" type="ORF">O3M35_011689</name>
</gene>
<evidence type="ECO:0000313" key="3">
    <source>
        <dbReference type="EMBL" id="KAK9503036.1"/>
    </source>
</evidence>
<evidence type="ECO:0000313" key="4">
    <source>
        <dbReference type="Proteomes" id="UP001461498"/>
    </source>
</evidence>
<evidence type="ECO:0000259" key="2">
    <source>
        <dbReference type="Pfam" id="PF26080"/>
    </source>
</evidence>
<evidence type="ECO:0000256" key="1">
    <source>
        <dbReference type="SAM" id="MobiDB-lite"/>
    </source>
</evidence>
<feature type="domain" description="CUB" evidence="2">
    <location>
        <begin position="256"/>
        <end position="405"/>
    </location>
</feature>
<dbReference type="Pfam" id="PF26080">
    <property type="entry name" value="CUB_animal"/>
    <property type="match status" value="1"/>
</dbReference>
<dbReference type="PANTHER" id="PTHR33236:SF11">
    <property type="entry name" value="CUB DOMAIN-CONTAINING PROTEIN"/>
    <property type="match status" value="1"/>
</dbReference>
<comment type="caution">
    <text evidence="3">The sequence shown here is derived from an EMBL/GenBank/DDBJ whole genome shotgun (WGS) entry which is preliminary data.</text>
</comment>
<dbReference type="InterPro" id="IPR035914">
    <property type="entry name" value="Sperma_CUB_dom_sf"/>
</dbReference>
<dbReference type="AlphaFoldDB" id="A0AAW1CX66"/>
<organism evidence="3 4">
    <name type="scientific">Rhynocoris fuscipes</name>
    <dbReference type="NCBI Taxonomy" id="488301"/>
    <lineage>
        <taxon>Eukaryota</taxon>
        <taxon>Metazoa</taxon>
        <taxon>Ecdysozoa</taxon>
        <taxon>Arthropoda</taxon>
        <taxon>Hexapoda</taxon>
        <taxon>Insecta</taxon>
        <taxon>Pterygota</taxon>
        <taxon>Neoptera</taxon>
        <taxon>Paraneoptera</taxon>
        <taxon>Hemiptera</taxon>
        <taxon>Heteroptera</taxon>
        <taxon>Panheteroptera</taxon>
        <taxon>Cimicomorpha</taxon>
        <taxon>Reduviidae</taxon>
        <taxon>Harpactorinae</taxon>
        <taxon>Harpactorini</taxon>
        <taxon>Rhynocoris</taxon>
    </lineage>
</organism>
<dbReference type="Proteomes" id="UP001461498">
    <property type="component" value="Unassembled WGS sequence"/>
</dbReference>
<feature type="compositionally biased region" description="Polar residues" evidence="1">
    <location>
        <begin position="44"/>
        <end position="54"/>
    </location>
</feature>
<feature type="region of interest" description="Disordered" evidence="1">
    <location>
        <begin position="44"/>
        <end position="80"/>
    </location>
</feature>
<dbReference type="EMBL" id="JAPXFL010000008">
    <property type="protein sequence ID" value="KAK9503036.1"/>
    <property type="molecule type" value="Genomic_DNA"/>
</dbReference>
<sequence length="407" mass="45152">MRVLKHRDENGIISRTVILPKETFDWNEFDNNFILISDSNSKPASIETTKQSSTIKEEEADTSRKRRKKKKPQQVQRTTSSPMDITTLLNLFTIIKFSNDECASGGRCYHQSECKSMGGTASAPCANGYGVCCQFDVECGGTGPMDGEIFVGGNMAGVCTMTVEKKECAKQMRFDFLDLEMEDPVEGACVSERLLITGQNTNSVVPVICGFNTGQHMYVDVDESKGPVMLTVISPEKKTFKIRIKQICDGDSLEAPRNCLQYYSNPSGAIQSFNYRREVARTSSYMNNLNYAICIRKAPGMCSIVYSNLASDGEEFPFEMNNMDIDGSLTVPPKEAGAEIFNCPDDYIVVANVRLCGQKLNDATTQLDYTQNYPITDTSNGPFNVHVVSDSSVSGRGFYMNYQQQPC</sequence>
<dbReference type="InterPro" id="IPR058698">
    <property type="entry name" value="CUB_metazoa"/>
</dbReference>
<proteinExistence type="predicted"/>
<dbReference type="Gene3D" id="2.60.120.290">
    <property type="entry name" value="Spermadhesin, CUB domain"/>
    <property type="match status" value="1"/>
</dbReference>
<dbReference type="PANTHER" id="PTHR33236">
    <property type="entry name" value="INTRAFLAGELLAR TRANSPORT PROTEIN 122 FAMILY PROTEIN-RELATED"/>
    <property type="match status" value="1"/>
</dbReference>